<dbReference type="SUPFAM" id="SSF56059">
    <property type="entry name" value="Glutathione synthetase ATP-binding domain-like"/>
    <property type="match status" value="1"/>
</dbReference>
<dbReference type="AlphaFoldDB" id="A0AAU8JRC6"/>
<dbReference type="GO" id="GO:0005524">
    <property type="term" value="F:ATP binding"/>
    <property type="evidence" value="ECO:0007669"/>
    <property type="project" value="UniProtKB-UniRule"/>
</dbReference>
<keyword evidence="1" id="KW-0547">Nucleotide-binding</keyword>
<evidence type="ECO:0000259" key="2">
    <source>
        <dbReference type="PROSITE" id="PS50975"/>
    </source>
</evidence>
<sequence>MRADDWLQAWTGGRRAVHIGDVADFNARFLAQSPGAREQGHHYSCLAAFYSPHPAALLLPHQVEEGWIRWLERELAWDPVELHSGLAVDRGMAEALAARPALRQRIEGLGLPVHRWGRPDLPTVRRYEAKSASSALFGRVAADHPGITVPRQEPADSPRRLARLLTRRAGRGETTVLKADHGVGGFGTALVTPEDVHRAGGGRELLRRLARDGVLPEGGGLRVEEYVESCGGRLRDLTFDAVIGADGGVHPVGVGVMRVVGTGYRGATVGPGTVPAPLADTAVRFGLAVGEVLAAEGHRGWYDIDFVTHRTGRLAPTETNLRLTGPAVAFMLRARLDAVRGPGHHVRTLDRLPLGARLPQSALLAHLESLAARCRPFGATLLPTIPTASFDPHPSVGVALAATSPDALEAAEAVVRHANAALGEPFGALPAGS</sequence>
<proteinExistence type="predicted"/>
<dbReference type="GO" id="GO:0046872">
    <property type="term" value="F:metal ion binding"/>
    <property type="evidence" value="ECO:0007669"/>
    <property type="project" value="InterPro"/>
</dbReference>
<protein>
    <recommendedName>
        <fullName evidence="2">ATP-grasp domain-containing protein</fullName>
    </recommendedName>
</protein>
<dbReference type="InterPro" id="IPR011761">
    <property type="entry name" value="ATP-grasp"/>
</dbReference>
<gene>
    <name evidence="3" type="ORF">ABWK59_05840</name>
</gene>
<dbReference type="KEGG" id="kcm:ABWK59_05840"/>
<name>A0AAU8JRC6_9ACTN</name>
<evidence type="ECO:0000256" key="1">
    <source>
        <dbReference type="PROSITE-ProRule" id="PRU00409"/>
    </source>
</evidence>
<keyword evidence="1" id="KW-0067">ATP-binding</keyword>
<dbReference type="PROSITE" id="PS50975">
    <property type="entry name" value="ATP_GRASP"/>
    <property type="match status" value="1"/>
</dbReference>
<accession>A0AAU8JRC6</accession>
<organism evidence="3">
    <name type="scientific">Kitasatospora camelliae</name>
    <dbReference type="NCBI Taxonomy" id="3156397"/>
    <lineage>
        <taxon>Bacteria</taxon>
        <taxon>Bacillati</taxon>
        <taxon>Actinomycetota</taxon>
        <taxon>Actinomycetes</taxon>
        <taxon>Kitasatosporales</taxon>
        <taxon>Streptomycetaceae</taxon>
        <taxon>Kitasatospora</taxon>
    </lineage>
</organism>
<dbReference type="RefSeq" id="WP_354638403.1">
    <property type="nucleotide sequence ID" value="NZ_CP159872.1"/>
</dbReference>
<dbReference type="EMBL" id="CP159872">
    <property type="protein sequence ID" value="XCM78479.1"/>
    <property type="molecule type" value="Genomic_DNA"/>
</dbReference>
<reference evidence="3" key="1">
    <citation type="submission" date="2024-06" db="EMBL/GenBank/DDBJ databases">
        <title>The genome sequences of Kitasatospora sp. strain HUAS MG31.</title>
        <authorList>
            <person name="Mo P."/>
        </authorList>
    </citation>
    <scope>NUCLEOTIDE SEQUENCE</scope>
    <source>
        <strain evidence="3">HUAS MG31</strain>
    </source>
</reference>
<feature type="domain" description="ATP-grasp" evidence="2">
    <location>
        <begin position="139"/>
        <end position="350"/>
    </location>
</feature>
<evidence type="ECO:0000313" key="3">
    <source>
        <dbReference type="EMBL" id="XCM78479.1"/>
    </source>
</evidence>